<protein>
    <submittedName>
        <fullName evidence="1">Uncharacterized protein</fullName>
    </submittedName>
</protein>
<keyword evidence="2" id="KW-1185">Reference proteome</keyword>
<proteinExistence type="predicted"/>
<dbReference type="Proteomes" id="UP000321638">
    <property type="component" value="Unassembled WGS sequence"/>
</dbReference>
<organism evidence="1 2">
    <name type="scientific">Vineibacter terrae</name>
    <dbReference type="NCBI Taxonomy" id="2586908"/>
    <lineage>
        <taxon>Bacteria</taxon>
        <taxon>Pseudomonadati</taxon>
        <taxon>Pseudomonadota</taxon>
        <taxon>Alphaproteobacteria</taxon>
        <taxon>Hyphomicrobiales</taxon>
        <taxon>Vineibacter</taxon>
    </lineage>
</organism>
<dbReference type="EMBL" id="VDUZ01000010">
    <property type="protein sequence ID" value="TXL76808.1"/>
    <property type="molecule type" value="Genomic_DNA"/>
</dbReference>
<comment type="caution">
    <text evidence="1">The sequence shown here is derived from an EMBL/GenBank/DDBJ whole genome shotgun (WGS) entry which is preliminary data.</text>
</comment>
<evidence type="ECO:0000313" key="1">
    <source>
        <dbReference type="EMBL" id="TXL76808.1"/>
    </source>
</evidence>
<gene>
    <name evidence="1" type="ORF">FHP25_11520</name>
</gene>
<dbReference type="AlphaFoldDB" id="A0A5C8PQD9"/>
<reference evidence="1 2" key="1">
    <citation type="submission" date="2019-06" db="EMBL/GenBank/DDBJ databases">
        <title>New taxonomy in bacterial strain CC-CFT640, isolated from vineyard.</title>
        <authorList>
            <person name="Lin S.-Y."/>
            <person name="Tsai C.-F."/>
            <person name="Young C.-C."/>
        </authorList>
    </citation>
    <scope>NUCLEOTIDE SEQUENCE [LARGE SCALE GENOMIC DNA]</scope>
    <source>
        <strain evidence="1 2">CC-CFT640</strain>
    </source>
</reference>
<accession>A0A5C8PQD9</accession>
<name>A0A5C8PQD9_9HYPH</name>
<dbReference type="OrthoDB" id="9799639at2"/>
<evidence type="ECO:0000313" key="2">
    <source>
        <dbReference type="Proteomes" id="UP000321638"/>
    </source>
</evidence>
<sequence>MAGASISAREGRYPGRHYPYRSSSGMVLDHAPEPLADIAPGEVVRFFLGQDDIAVVLAPSDIQRELNDPFARLVLTPGHRPKNLVEVLKIIDLATGADAVPGQRIYRIADGGQIPWNDETATLDRHLRIAITRHRGEEAELFISTAPPFSSETIFLQIFAWDPKSGAYNFYERRRGVWSWAGSSWQALMEPTRGRGPFDSHVNGGPVMKELKLPWMHWHSQSSQIRDDIFAPDDPFPKDPLWNSSNLKGAEDLELIVRSGTARWTRSRFDRRTANGRLSNAREFLRQILTTTTVNLACSPQPSASLSDDDMLRLPTTFFLNSDCLVGELALPATLSRAKTPASFYRAGLEKYEVCLRDGGNIFKRDTHFAFPVPEPSLEDQMVLRELLARGAISRRLALCLLMVDFPNPVFSDRRATLLEHIPEALVLDGGADLDGRFPAAVKSVIASKGADSAEAEFTMLWETAGDWEMEFAARVDRYWALVLARLLTAEGFDAFFQLAESRRRQFRNRPLAEFGLTLPVATKLDLPAFLSLTEQAQVRPL</sequence>